<gene>
    <name evidence="1" type="ORF">NCAST_34_04350</name>
</gene>
<dbReference type="RefSeq" id="WP_022567227.1">
    <property type="nucleotide sequence ID" value="NZ_BAFO02000034.1"/>
</dbReference>
<dbReference type="STRING" id="1824.SAMN05444423_104381"/>
<sequence length="364" mass="40564">MRILVAPVTITPTKPIVPSHVKAFLWADLLLKATAQTTNITCLWNPRTPNLSGQAIGFWEYLDRTYGRRDYSDLDELSIGRLYVEFHSRGEVVPHSALAPYVAKVEAEGWAHPATTRMVELWSRQLADLGVLDPGLSDDRPSRWSVDRLVAELETEGLCLDHRTMGGPVYLDGTRWGVPLRTVISTAGHANYVATALRDILPHALESDHVLLVFDEEVGPDFILIAKLLQHFGISTSRLALGRVPVDGRTLSSRHGGWAGVSLSEIQTKALAEFSESEYRLAMRIYFISTLGRASPVSFSYQGLFRALKKARRLLDQEHSAAASVTEFIRPHITQSGWTDPYRLTTAVISRPVPRAVIDSLYIR</sequence>
<accession>U5EJ51</accession>
<dbReference type="eggNOG" id="COG0018">
    <property type="taxonomic scope" value="Bacteria"/>
</dbReference>
<organism evidence="1 2">
    <name type="scientific">Nocardia asteroides NBRC 15531</name>
    <dbReference type="NCBI Taxonomy" id="1110697"/>
    <lineage>
        <taxon>Bacteria</taxon>
        <taxon>Bacillati</taxon>
        <taxon>Actinomycetota</taxon>
        <taxon>Actinomycetes</taxon>
        <taxon>Mycobacteriales</taxon>
        <taxon>Nocardiaceae</taxon>
        <taxon>Nocardia</taxon>
    </lineage>
</organism>
<name>U5EJ51_NOCAS</name>
<keyword evidence="2" id="KW-1185">Reference proteome</keyword>
<proteinExistence type="predicted"/>
<dbReference type="GeneID" id="91519900"/>
<dbReference type="Proteomes" id="UP000017048">
    <property type="component" value="Unassembled WGS sequence"/>
</dbReference>
<dbReference type="AlphaFoldDB" id="U5EJ51"/>
<evidence type="ECO:0000313" key="2">
    <source>
        <dbReference type="Proteomes" id="UP000017048"/>
    </source>
</evidence>
<dbReference type="EMBL" id="BAFO02000034">
    <property type="protein sequence ID" value="GAD87305.1"/>
    <property type="molecule type" value="Genomic_DNA"/>
</dbReference>
<evidence type="ECO:0000313" key="1">
    <source>
        <dbReference type="EMBL" id="GAD87305.1"/>
    </source>
</evidence>
<reference evidence="1 2" key="1">
    <citation type="journal article" date="2014" name="BMC Genomics">
        <title>Genome based analysis of type-I polyketide synthase and nonribosomal peptide synthetase gene clusters in seven strains of five representative Nocardia species.</title>
        <authorList>
            <person name="Komaki H."/>
            <person name="Ichikawa N."/>
            <person name="Hosoyama A."/>
            <person name="Takahashi-Nakaguchi A."/>
            <person name="Matsuzawa T."/>
            <person name="Suzuki K."/>
            <person name="Fujita N."/>
            <person name="Gonoi T."/>
        </authorList>
    </citation>
    <scope>NUCLEOTIDE SEQUENCE [LARGE SCALE GENOMIC DNA]</scope>
    <source>
        <strain evidence="1 2">NBRC 15531</strain>
    </source>
</reference>
<protein>
    <submittedName>
        <fullName evidence="1">Uncharacterized protein</fullName>
    </submittedName>
</protein>
<comment type="caution">
    <text evidence="1">The sequence shown here is derived from an EMBL/GenBank/DDBJ whole genome shotgun (WGS) entry which is preliminary data.</text>
</comment>